<evidence type="ECO:0000313" key="1">
    <source>
        <dbReference type="EMBL" id="MBE9078823.1"/>
    </source>
</evidence>
<gene>
    <name evidence="1" type="ORF">IQ241_16230</name>
</gene>
<dbReference type="AlphaFoldDB" id="A0A8J7AJN3"/>
<dbReference type="InterPro" id="IPR021373">
    <property type="entry name" value="DUF2993"/>
</dbReference>
<keyword evidence="2" id="KW-1185">Reference proteome</keyword>
<dbReference type="Pfam" id="PF11209">
    <property type="entry name" value="LmeA"/>
    <property type="match status" value="1"/>
</dbReference>
<sequence>MTQSNSEQTPAAPRGSRFLGRILPVAVRLWLQSQVEQIEGLSFELQGSDREILSGYLPAVSLSARQAVYRGIHVQAVAIAADQIRINLGQVLQGRPLRLLAAFPVRGEIRLSRANLNDSWQSPLLQEGLQDFWASLYARPGFQAELAARYGWTELGQLHHSQVSLRPGQLILSFYPQAPSAEPSIPQIVIATGLTVQSGHLLVLQQPQWLATLTAPAGDPIATLENFQWDLGSQAKFEAFELLADAVYCRGQVQVTP</sequence>
<dbReference type="RefSeq" id="WP_193909055.1">
    <property type="nucleotide sequence ID" value="NZ_JADEXG010000041.1"/>
</dbReference>
<dbReference type="EMBL" id="JADEXG010000041">
    <property type="protein sequence ID" value="MBE9078823.1"/>
    <property type="molecule type" value="Genomic_DNA"/>
</dbReference>
<dbReference type="Proteomes" id="UP000636505">
    <property type="component" value="Unassembled WGS sequence"/>
</dbReference>
<protein>
    <submittedName>
        <fullName evidence="1">DUF2993 domain-containing protein</fullName>
    </submittedName>
</protein>
<organism evidence="1 2">
    <name type="scientific">Vasconcelosia minhoensis LEGE 07310</name>
    <dbReference type="NCBI Taxonomy" id="915328"/>
    <lineage>
        <taxon>Bacteria</taxon>
        <taxon>Bacillati</taxon>
        <taxon>Cyanobacteriota</taxon>
        <taxon>Cyanophyceae</taxon>
        <taxon>Nodosilineales</taxon>
        <taxon>Cymatolegaceae</taxon>
        <taxon>Vasconcelosia</taxon>
        <taxon>Vasconcelosia minhoensis</taxon>
    </lineage>
</organism>
<accession>A0A8J7AJN3</accession>
<reference evidence="1" key="1">
    <citation type="submission" date="2020-10" db="EMBL/GenBank/DDBJ databases">
        <authorList>
            <person name="Castelo-Branco R."/>
            <person name="Eusebio N."/>
            <person name="Adriana R."/>
            <person name="Vieira A."/>
            <person name="Brugerolle De Fraissinette N."/>
            <person name="Rezende De Castro R."/>
            <person name="Schneider M.P."/>
            <person name="Vasconcelos V."/>
            <person name="Leao P.N."/>
        </authorList>
    </citation>
    <scope>NUCLEOTIDE SEQUENCE</scope>
    <source>
        <strain evidence="1">LEGE 07310</strain>
    </source>
</reference>
<proteinExistence type="predicted"/>
<name>A0A8J7AJN3_9CYAN</name>
<comment type="caution">
    <text evidence="1">The sequence shown here is derived from an EMBL/GenBank/DDBJ whole genome shotgun (WGS) entry which is preliminary data.</text>
</comment>
<evidence type="ECO:0000313" key="2">
    <source>
        <dbReference type="Proteomes" id="UP000636505"/>
    </source>
</evidence>